<evidence type="ECO:0000256" key="7">
    <source>
        <dbReference type="ARBA" id="ARBA00022475"/>
    </source>
</evidence>
<keyword evidence="16" id="KW-0735">Signal-anchor</keyword>
<evidence type="ECO:0000256" key="3">
    <source>
        <dbReference type="ARBA" id="ARBA00007090"/>
    </source>
</evidence>
<keyword evidence="19" id="KW-0472">Membrane</keyword>
<dbReference type="EC" id="2.4.99.28" evidence="24"/>
<evidence type="ECO:0000256" key="8">
    <source>
        <dbReference type="ARBA" id="ARBA00022519"/>
    </source>
</evidence>
<dbReference type="SUPFAM" id="SSF56601">
    <property type="entry name" value="beta-lactamase/transpeptidase-like"/>
    <property type="match status" value="1"/>
</dbReference>
<evidence type="ECO:0000256" key="6">
    <source>
        <dbReference type="ARBA" id="ARBA00018638"/>
    </source>
</evidence>
<dbReference type="NCBIfam" id="TIGR02074">
    <property type="entry name" value="PBP_1a_fam"/>
    <property type="match status" value="1"/>
</dbReference>
<keyword evidence="17" id="KW-0573">Peptidoglycan synthesis</keyword>
<evidence type="ECO:0000256" key="22">
    <source>
        <dbReference type="ARBA" id="ARBA00023316"/>
    </source>
</evidence>
<keyword evidence="18" id="KW-1133">Transmembrane helix</keyword>
<evidence type="ECO:0000256" key="25">
    <source>
        <dbReference type="ARBA" id="ARBA00049902"/>
    </source>
</evidence>
<keyword evidence="15" id="KW-0133">Cell shape</keyword>
<dbReference type="SUPFAM" id="SSF53955">
    <property type="entry name" value="Lysozyme-like"/>
    <property type="match status" value="1"/>
</dbReference>
<organism evidence="31 32">
    <name type="scientific">Noviherbaspirillum humi</name>
    <dbReference type="NCBI Taxonomy" id="1688639"/>
    <lineage>
        <taxon>Bacteria</taxon>
        <taxon>Pseudomonadati</taxon>
        <taxon>Pseudomonadota</taxon>
        <taxon>Betaproteobacteria</taxon>
        <taxon>Burkholderiales</taxon>
        <taxon>Oxalobacteraceae</taxon>
        <taxon>Noviherbaspirillum</taxon>
    </lineage>
</organism>
<evidence type="ECO:0000256" key="23">
    <source>
        <dbReference type="ARBA" id="ARBA00034000"/>
    </source>
</evidence>
<evidence type="ECO:0000256" key="4">
    <source>
        <dbReference type="ARBA" id="ARBA00007739"/>
    </source>
</evidence>
<dbReference type="Gene3D" id="1.10.3810.10">
    <property type="entry name" value="Biosynthetic peptidoglycan transglycosylase-like"/>
    <property type="match status" value="1"/>
</dbReference>
<comment type="subcellular location">
    <subcellularLocation>
        <location evidence="1">Cell inner membrane</location>
        <topology evidence="1">Single-pass type II membrane protein</topology>
    </subcellularLocation>
</comment>
<evidence type="ECO:0000256" key="19">
    <source>
        <dbReference type="ARBA" id="ARBA00023136"/>
    </source>
</evidence>
<dbReference type="GO" id="GO:0009252">
    <property type="term" value="P:peptidoglycan biosynthetic process"/>
    <property type="evidence" value="ECO:0007669"/>
    <property type="project" value="UniProtKB-UniPathway"/>
</dbReference>
<protein>
    <recommendedName>
        <fullName evidence="6">Penicillin-binding protein 1A</fullName>
        <ecNumber evidence="24">2.4.99.28</ecNumber>
        <ecNumber evidence="5">3.4.16.4</ecNumber>
    </recommendedName>
</protein>
<evidence type="ECO:0000256" key="11">
    <source>
        <dbReference type="ARBA" id="ARBA00022676"/>
    </source>
</evidence>
<dbReference type="AlphaFoldDB" id="A0A239LD33"/>
<dbReference type="InterPro" id="IPR012338">
    <property type="entry name" value="Beta-lactam/transpept-like"/>
</dbReference>
<dbReference type="GO" id="GO:0030288">
    <property type="term" value="C:outer membrane-bounded periplasmic space"/>
    <property type="evidence" value="ECO:0007669"/>
    <property type="project" value="TreeGrafter"/>
</dbReference>
<comment type="catalytic activity">
    <reaction evidence="25">
        <text>[GlcNAc-(1-&gt;4)-Mur2Ac(oyl-L-Ala-gamma-D-Glu-L-Lys-D-Ala-D-Ala)](n)-di-trans,octa-cis-undecaprenyl diphosphate + beta-D-GlcNAc-(1-&gt;4)-Mur2Ac(oyl-L-Ala-gamma-D-Glu-L-Lys-D-Ala-D-Ala)-di-trans,octa-cis-undecaprenyl diphosphate = [GlcNAc-(1-&gt;4)-Mur2Ac(oyl-L-Ala-gamma-D-Glu-L-Lys-D-Ala-D-Ala)](n+1)-di-trans,octa-cis-undecaprenyl diphosphate + di-trans,octa-cis-undecaprenyl diphosphate + H(+)</text>
        <dbReference type="Rhea" id="RHEA:23708"/>
        <dbReference type="Rhea" id="RHEA-COMP:9602"/>
        <dbReference type="Rhea" id="RHEA-COMP:9603"/>
        <dbReference type="ChEBI" id="CHEBI:15378"/>
        <dbReference type="ChEBI" id="CHEBI:58405"/>
        <dbReference type="ChEBI" id="CHEBI:60033"/>
        <dbReference type="ChEBI" id="CHEBI:78435"/>
        <dbReference type="EC" id="2.4.99.28"/>
    </reaction>
</comment>
<dbReference type="GO" id="GO:0005886">
    <property type="term" value="C:plasma membrane"/>
    <property type="evidence" value="ECO:0007669"/>
    <property type="project" value="UniProtKB-SubCell"/>
</dbReference>
<dbReference type="GO" id="GO:0008955">
    <property type="term" value="F:peptidoglycan glycosyltransferase activity"/>
    <property type="evidence" value="ECO:0007669"/>
    <property type="project" value="UniProtKB-EC"/>
</dbReference>
<keyword evidence="32" id="KW-1185">Reference proteome</keyword>
<reference evidence="31 32" key="1">
    <citation type="submission" date="2017-06" db="EMBL/GenBank/DDBJ databases">
        <authorList>
            <person name="Kim H.J."/>
            <person name="Triplett B.A."/>
        </authorList>
    </citation>
    <scope>NUCLEOTIDE SEQUENCE [LARGE SCALE GENOMIC DNA]</scope>
    <source>
        <strain evidence="31 32">U15</strain>
    </source>
</reference>
<gene>
    <name evidence="31" type="ORF">SAMN06265795_12136</name>
</gene>
<dbReference type="GO" id="GO:0046677">
    <property type="term" value="P:response to antibiotic"/>
    <property type="evidence" value="ECO:0007669"/>
    <property type="project" value="UniProtKB-KW"/>
</dbReference>
<feature type="region of interest" description="Disordered" evidence="27">
    <location>
        <begin position="771"/>
        <end position="796"/>
    </location>
</feature>
<dbReference type="GO" id="GO:0006508">
    <property type="term" value="P:proteolysis"/>
    <property type="evidence" value="ECO:0007669"/>
    <property type="project" value="UniProtKB-KW"/>
</dbReference>
<evidence type="ECO:0000256" key="13">
    <source>
        <dbReference type="ARBA" id="ARBA00022692"/>
    </source>
</evidence>
<comment type="pathway">
    <text evidence="26">Glycan biosynthesis.</text>
</comment>
<keyword evidence="13" id="KW-0812">Transmembrane</keyword>
<keyword evidence="22" id="KW-0961">Cell wall biogenesis/degradation</keyword>
<keyword evidence="8" id="KW-0997">Cell inner membrane</keyword>
<evidence type="ECO:0000256" key="16">
    <source>
        <dbReference type="ARBA" id="ARBA00022968"/>
    </source>
</evidence>
<keyword evidence="14" id="KW-0378">Hydrolase</keyword>
<dbReference type="PANTHER" id="PTHR32282:SF27">
    <property type="entry name" value="PENICILLIN-BINDING PROTEIN 1A"/>
    <property type="match status" value="1"/>
</dbReference>
<dbReference type="GO" id="GO:0008658">
    <property type="term" value="F:penicillin binding"/>
    <property type="evidence" value="ECO:0007669"/>
    <property type="project" value="InterPro"/>
</dbReference>
<dbReference type="Proteomes" id="UP000198284">
    <property type="component" value="Unassembled WGS sequence"/>
</dbReference>
<dbReference type="UniPathway" id="UPA00219"/>
<dbReference type="Pfam" id="PF00905">
    <property type="entry name" value="Transpeptidase"/>
    <property type="match status" value="1"/>
</dbReference>
<dbReference type="RefSeq" id="WP_425436143.1">
    <property type="nucleotide sequence ID" value="NZ_FZOT01000021.1"/>
</dbReference>
<evidence type="ECO:0000256" key="26">
    <source>
        <dbReference type="ARBA" id="ARBA00060592"/>
    </source>
</evidence>
<evidence type="ECO:0000256" key="17">
    <source>
        <dbReference type="ARBA" id="ARBA00022984"/>
    </source>
</evidence>
<evidence type="ECO:0000256" key="14">
    <source>
        <dbReference type="ARBA" id="ARBA00022801"/>
    </source>
</evidence>
<dbReference type="InterPro" id="IPR023346">
    <property type="entry name" value="Lysozyme-like_dom_sf"/>
</dbReference>
<evidence type="ECO:0000256" key="2">
    <source>
        <dbReference type="ARBA" id="ARBA00004752"/>
    </source>
</evidence>
<evidence type="ECO:0000256" key="24">
    <source>
        <dbReference type="ARBA" id="ARBA00044770"/>
    </source>
</evidence>
<keyword evidence="21" id="KW-0511">Multifunctional enzyme</keyword>
<evidence type="ECO:0000256" key="21">
    <source>
        <dbReference type="ARBA" id="ARBA00023268"/>
    </source>
</evidence>
<dbReference type="Gene3D" id="3.40.710.10">
    <property type="entry name" value="DD-peptidase/beta-lactamase superfamily"/>
    <property type="match status" value="2"/>
</dbReference>
<evidence type="ECO:0000259" key="30">
    <source>
        <dbReference type="Pfam" id="PF17092"/>
    </source>
</evidence>
<evidence type="ECO:0000313" key="32">
    <source>
        <dbReference type="Proteomes" id="UP000198284"/>
    </source>
</evidence>
<accession>A0A239LD33</accession>
<evidence type="ECO:0000256" key="10">
    <source>
        <dbReference type="ARBA" id="ARBA00022670"/>
    </source>
</evidence>
<name>A0A239LD33_9BURK</name>
<keyword evidence="9" id="KW-0121">Carboxypeptidase</keyword>
<comment type="similarity">
    <text evidence="4">In the N-terminal section; belongs to the glycosyltransferase 51 family.</text>
</comment>
<evidence type="ECO:0000256" key="20">
    <source>
        <dbReference type="ARBA" id="ARBA00023251"/>
    </source>
</evidence>
<dbReference type="GO" id="GO:0008360">
    <property type="term" value="P:regulation of cell shape"/>
    <property type="evidence" value="ECO:0007669"/>
    <property type="project" value="UniProtKB-KW"/>
</dbReference>
<dbReference type="InterPro" id="IPR031376">
    <property type="entry name" value="PCB_OB"/>
</dbReference>
<keyword evidence="11" id="KW-0328">Glycosyltransferase</keyword>
<evidence type="ECO:0000259" key="29">
    <source>
        <dbReference type="Pfam" id="PF00912"/>
    </source>
</evidence>
<dbReference type="EC" id="3.4.16.4" evidence="5"/>
<evidence type="ECO:0000256" key="27">
    <source>
        <dbReference type="SAM" id="MobiDB-lite"/>
    </source>
</evidence>
<dbReference type="InterPro" id="IPR050396">
    <property type="entry name" value="Glycosyltr_51/Transpeptidase"/>
</dbReference>
<evidence type="ECO:0000256" key="5">
    <source>
        <dbReference type="ARBA" id="ARBA00012448"/>
    </source>
</evidence>
<feature type="domain" description="Penicillin-binding protein transpeptidase" evidence="28">
    <location>
        <begin position="434"/>
        <end position="678"/>
    </location>
</feature>
<evidence type="ECO:0000256" key="1">
    <source>
        <dbReference type="ARBA" id="ARBA00004249"/>
    </source>
</evidence>
<keyword evidence="10" id="KW-0645">Protease</keyword>
<evidence type="ECO:0000313" key="31">
    <source>
        <dbReference type="EMBL" id="SNT27872.1"/>
    </source>
</evidence>
<dbReference type="Pfam" id="PF00912">
    <property type="entry name" value="Transgly"/>
    <property type="match status" value="1"/>
</dbReference>
<dbReference type="FunFam" id="1.10.3810.10:FF:000003">
    <property type="entry name" value="Penicillin-binding protein 1a"/>
    <property type="match status" value="1"/>
</dbReference>
<feature type="domain" description="Glycosyl transferase family 51" evidence="29">
    <location>
        <begin position="70"/>
        <end position="242"/>
    </location>
</feature>
<dbReference type="PANTHER" id="PTHR32282">
    <property type="entry name" value="BINDING PROTEIN TRANSPEPTIDASE, PUTATIVE-RELATED"/>
    <property type="match status" value="1"/>
</dbReference>
<evidence type="ECO:0000256" key="18">
    <source>
        <dbReference type="ARBA" id="ARBA00022989"/>
    </source>
</evidence>
<proteinExistence type="inferred from homology"/>
<comment type="catalytic activity">
    <reaction evidence="23">
        <text>Preferential cleavage: (Ac)2-L-Lys-D-Ala-|-D-Ala. Also transpeptidation of peptidyl-alanyl moieties that are N-acyl substituents of D-alanine.</text>
        <dbReference type="EC" id="3.4.16.4"/>
    </reaction>
</comment>
<evidence type="ECO:0000256" key="12">
    <source>
        <dbReference type="ARBA" id="ARBA00022679"/>
    </source>
</evidence>
<dbReference type="Pfam" id="PF17092">
    <property type="entry name" value="PCB_OB"/>
    <property type="match status" value="1"/>
</dbReference>
<evidence type="ECO:0000259" key="28">
    <source>
        <dbReference type="Pfam" id="PF00905"/>
    </source>
</evidence>
<dbReference type="InterPro" id="IPR001264">
    <property type="entry name" value="Glyco_trans_51"/>
</dbReference>
<dbReference type="InterPro" id="IPR036950">
    <property type="entry name" value="PBP_transglycosylase"/>
</dbReference>
<sequence length="796" mass="86993">MSKKSSSPKSGKRRGWLASVALGSVALVALAALLLVGYLSLIVMPSLPALDTLVDYRPKMPLRVYTADNVLIGEFGEERRDFVPIAEMPQVMKQALLAIEDDRFYQHGGVDYTGILRAGLANLRSSRSQGASTITMQVARTFFLSRQKTYGRKLHEIALAYQIESRLSKDQILELYMNQIYLGERAYGFGSAARAYFGKPVQRVSLAEAAMLAGLPKAPASINPVVNPARAKQRQQAVLKRMRDLGYISDAQYQQAKQENLVVRGERRRFGVHAEYVAEIARQYMAAQYKDDVYTHGYSVYTTLSSTEQQAAYEAVRRGVLDYDRRHGYRGPEDIIDLPQDADDREQAIAEVLQKHPDSDDLQAAVVLSATPRMVRAALASGEEVEVSGEGLRLAASALTGKGSNRIRPGVVIRVVRDAKKKWAITQLPEVAAALVALDARDGSVRAMVGGFDFGLNQFDHVGQAWRQPGSTIKPFIYSAALEKGFFPGSVINDAPLMLNAGDAGGQAWNPQNDDGRFDGPVTMRTGLKRSKNLVSIRILQAITPAYAQQYLTRFGFEQDKHPANLTMTLGTGSVTPMQMASAYAVFANGGYQVPPFLISKVLNNQGQVLSEFAHIRAGDEANRVLDARNAYLMDSMMRDVVTSGTGAAASQRLGRRDIAGKTGTTNESMDGWFAGYGGDTVAVAWMGFDKPRSLGDKEFGGTVALPIWVDYMRAALKGKPQSQRSMPGGLVQLDGDFIYQEYAAGNAVRSVDVEDNRSLWDRLFGRPAQPTIPIVPMPSGGRQPGQAPDPHMYGG</sequence>
<comment type="similarity">
    <text evidence="3">In the C-terminal section; belongs to the transpeptidase family.</text>
</comment>
<dbReference type="InterPro" id="IPR001460">
    <property type="entry name" value="PCN-bd_Tpept"/>
</dbReference>
<evidence type="ECO:0000256" key="9">
    <source>
        <dbReference type="ARBA" id="ARBA00022645"/>
    </source>
</evidence>
<dbReference type="GO" id="GO:0009002">
    <property type="term" value="F:serine-type D-Ala-D-Ala carboxypeptidase activity"/>
    <property type="evidence" value="ECO:0007669"/>
    <property type="project" value="UniProtKB-EC"/>
</dbReference>
<evidence type="ECO:0000256" key="15">
    <source>
        <dbReference type="ARBA" id="ARBA00022960"/>
    </source>
</evidence>
<keyword evidence="12" id="KW-0808">Transferase</keyword>
<keyword evidence="20" id="KW-0046">Antibiotic resistance</keyword>
<dbReference type="EMBL" id="FZOT01000021">
    <property type="protein sequence ID" value="SNT27872.1"/>
    <property type="molecule type" value="Genomic_DNA"/>
</dbReference>
<comment type="pathway">
    <text evidence="2">Cell wall biogenesis; peptidoglycan biosynthesis.</text>
</comment>
<dbReference type="GO" id="GO:0071555">
    <property type="term" value="P:cell wall organization"/>
    <property type="evidence" value="ECO:0007669"/>
    <property type="project" value="UniProtKB-KW"/>
</dbReference>
<feature type="domain" description="Penicillin-binding protein OB-like" evidence="30">
    <location>
        <begin position="329"/>
        <end position="431"/>
    </location>
</feature>
<keyword evidence="7" id="KW-1003">Cell membrane</keyword>